<reference evidence="10 11" key="1">
    <citation type="journal article" date="2023" name="Hortic Res">
        <title>Pangenome of water caltrop reveals structural variations and asymmetric subgenome divergence after allopolyploidization.</title>
        <authorList>
            <person name="Zhang X."/>
            <person name="Chen Y."/>
            <person name="Wang L."/>
            <person name="Yuan Y."/>
            <person name="Fang M."/>
            <person name="Shi L."/>
            <person name="Lu R."/>
            <person name="Comes H.P."/>
            <person name="Ma Y."/>
            <person name="Chen Y."/>
            <person name="Huang G."/>
            <person name="Zhou Y."/>
            <person name="Zheng Z."/>
            <person name="Qiu Y."/>
        </authorList>
    </citation>
    <scope>NUCLEOTIDE SEQUENCE [LARGE SCALE GENOMIC DNA]</scope>
    <source>
        <tissue evidence="10">Roots</tissue>
    </source>
</reference>
<dbReference type="GO" id="GO:0003677">
    <property type="term" value="F:DNA binding"/>
    <property type="evidence" value="ECO:0007669"/>
    <property type="project" value="UniProtKB-KW"/>
</dbReference>
<dbReference type="PROSITE" id="PS00036">
    <property type="entry name" value="BZIP_BASIC"/>
    <property type="match status" value="1"/>
</dbReference>
<accession>A0AAN7GQP6</accession>
<dbReference type="InterPro" id="IPR046347">
    <property type="entry name" value="bZIP_sf"/>
</dbReference>
<dbReference type="SMART" id="SM00338">
    <property type="entry name" value="BRLZ"/>
    <property type="match status" value="1"/>
</dbReference>
<evidence type="ECO:0000256" key="5">
    <source>
        <dbReference type="ARBA" id="ARBA00023125"/>
    </source>
</evidence>
<organism evidence="10 11">
    <name type="scientific">Trapa incisa</name>
    <dbReference type="NCBI Taxonomy" id="236973"/>
    <lineage>
        <taxon>Eukaryota</taxon>
        <taxon>Viridiplantae</taxon>
        <taxon>Streptophyta</taxon>
        <taxon>Embryophyta</taxon>
        <taxon>Tracheophyta</taxon>
        <taxon>Spermatophyta</taxon>
        <taxon>Magnoliopsida</taxon>
        <taxon>eudicotyledons</taxon>
        <taxon>Gunneridae</taxon>
        <taxon>Pentapetalae</taxon>
        <taxon>rosids</taxon>
        <taxon>malvids</taxon>
        <taxon>Myrtales</taxon>
        <taxon>Lythraceae</taxon>
        <taxon>Trapa</taxon>
    </lineage>
</organism>
<evidence type="ECO:0000259" key="9">
    <source>
        <dbReference type="PROSITE" id="PS50217"/>
    </source>
</evidence>
<dbReference type="SUPFAM" id="SSF57959">
    <property type="entry name" value="Leucine zipper domain"/>
    <property type="match status" value="1"/>
</dbReference>
<evidence type="ECO:0000313" key="11">
    <source>
        <dbReference type="Proteomes" id="UP001345219"/>
    </source>
</evidence>
<sequence>MDDLDFDSPLLDDLISQFHLDDLFDELPEAADGDASVDSIDAASSPDSISSWILELEGFLMKDDVEGPVSCPNSDLSDGFLAGLLAESPDVSACAVVDEPRDGDSIESGSGGDQLEKEKGAGVAEEDTDDDPTTKKRRRQLRNKDAAMRSRERKKMYVKELEMKSNYLEGECRRLGRLLQCFVAENQALRLSLRNGSACGVAGAKQESAVLLLESLLLGSLLWFLGIVCLFTLPVSPRLTMSLGNAGRRERQPCALRGPRNEKSGHPCLESFIRSRRCKASRSKMKPGILALQV</sequence>
<dbReference type="GO" id="GO:0005634">
    <property type="term" value="C:nucleus"/>
    <property type="evidence" value="ECO:0007669"/>
    <property type="project" value="UniProtKB-SubCell"/>
</dbReference>
<dbReference type="InterPro" id="IPR004827">
    <property type="entry name" value="bZIP"/>
</dbReference>
<evidence type="ECO:0000256" key="2">
    <source>
        <dbReference type="ARBA" id="ARBA00004389"/>
    </source>
</evidence>
<keyword evidence="7" id="KW-0539">Nucleus</keyword>
<evidence type="ECO:0000256" key="8">
    <source>
        <dbReference type="SAM" id="MobiDB-lite"/>
    </source>
</evidence>
<proteinExistence type="inferred from homology"/>
<evidence type="ECO:0000256" key="7">
    <source>
        <dbReference type="ARBA" id="ARBA00023242"/>
    </source>
</evidence>
<dbReference type="PROSITE" id="PS50217">
    <property type="entry name" value="BZIP"/>
    <property type="match status" value="1"/>
</dbReference>
<evidence type="ECO:0000256" key="6">
    <source>
        <dbReference type="ARBA" id="ARBA00023163"/>
    </source>
</evidence>
<dbReference type="Proteomes" id="UP001345219">
    <property type="component" value="Chromosome 10"/>
</dbReference>
<dbReference type="GO" id="GO:0003700">
    <property type="term" value="F:DNA-binding transcription factor activity"/>
    <property type="evidence" value="ECO:0007669"/>
    <property type="project" value="InterPro"/>
</dbReference>
<comment type="similarity">
    <text evidence="3">Belongs to the bZIP family.</text>
</comment>
<dbReference type="EMBL" id="JAXIOK010000021">
    <property type="protein sequence ID" value="KAK4746325.1"/>
    <property type="molecule type" value="Genomic_DNA"/>
</dbReference>
<dbReference type="CDD" id="cd14704">
    <property type="entry name" value="bZIP_HY5-like"/>
    <property type="match status" value="1"/>
</dbReference>
<evidence type="ECO:0000256" key="3">
    <source>
        <dbReference type="ARBA" id="ARBA00007163"/>
    </source>
</evidence>
<feature type="region of interest" description="Disordered" evidence="8">
    <location>
        <begin position="100"/>
        <end position="149"/>
    </location>
</feature>
<comment type="caution">
    <text evidence="10">The sequence shown here is derived from an EMBL/GenBank/DDBJ whole genome shotgun (WGS) entry which is preliminary data.</text>
</comment>
<dbReference type="Pfam" id="PF00170">
    <property type="entry name" value="bZIP_1"/>
    <property type="match status" value="1"/>
</dbReference>
<dbReference type="Gene3D" id="1.20.5.170">
    <property type="match status" value="1"/>
</dbReference>
<keyword evidence="11" id="KW-1185">Reference proteome</keyword>
<evidence type="ECO:0000256" key="1">
    <source>
        <dbReference type="ARBA" id="ARBA00004123"/>
    </source>
</evidence>
<gene>
    <name evidence="10" type="ORF">SAY87_012637</name>
</gene>
<dbReference type="AlphaFoldDB" id="A0AAN7GQP6"/>
<dbReference type="GO" id="GO:0005789">
    <property type="term" value="C:endoplasmic reticulum membrane"/>
    <property type="evidence" value="ECO:0007669"/>
    <property type="project" value="UniProtKB-SubCell"/>
</dbReference>
<name>A0AAN7GQP6_9MYRT</name>
<protein>
    <recommendedName>
        <fullName evidence="9">BZIP domain-containing protein</fullName>
    </recommendedName>
</protein>
<keyword evidence="6" id="KW-0804">Transcription</keyword>
<feature type="domain" description="BZIP" evidence="9">
    <location>
        <begin position="133"/>
        <end position="190"/>
    </location>
</feature>
<comment type="subcellular location">
    <subcellularLocation>
        <location evidence="2">Endoplasmic reticulum membrane</location>
        <topology evidence="2">Single-pass membrane protein</topology>
    </subcellularLocation>
    <subcellularLocation>
        <location evidence="1">Nucleus</location>
    </subcellularLocation>
</comment>
<evidence type="ECO:0000256" key="4">
    <source>
        <dbReference type="ARBA" id="ARBA00023015"/>
    </source>
</evidence>
<keyword evidence="4" id="KW-0805">Transcription regulation</keyword>
<keyword evidence="5" id="KW-0238">DNA-binding</keyword>
<dbReference type="PANTHER" id="PTHR47416:SF8">
    <property type="entry name" value="BASIC-LEUCINE ZIPPER TRANSCRIPTION FACTOR E-RELATED"/>
    <property type="match status" value="1"/>
</dbReference>
<evidence type="ECO:0000313" key="10">
    <source>
        <dbReference type="EMBL" id="KAK4746325.1"/>
    </source>
</evidence>
<dbReference type="PANTHER" id="PTHR47416">
    <property type="entry name" value="BASIC-LEUCINE ZIPPER TRANSCRIPTION FACTOR F-RELATED"/>
    <property type="match status" value="1"/>
</dbReference>